<organism evidence="2 3">
    <name type="scientific">Aequorivita ciconiae</name>
    <dbReference type="NCBI Taxonomy" id="2494375"/>
    <lineage>
        <taxon>Bacteria</taxon>
        <taxon>Pseudomonadati</taxon>
        <taxon>Bacteroidota</taxon>
        <taxon>Flavobacteriia</taxon>
        <taxon>Flavobacteriales</taxon>
        <taxon>Flavobacteriaceae</taxon>
        <taxon>Aequorivita</taxon>
    </lineage>
</organism>
<dbReference type="Proteomes" id="UP000285517">
    <property type="component" value="Chromosome"/>
</dbReference>
<evidence type="ECO:0000313" key="2">
    <source>
        <dbReference type="EMBL" id="QAA80361.1"/>
    </source>
</evidence>
<name>A0A410FZD3_9FLAO</name>
<protein>
    <submittedName>
        <fullName evidence="2">Uncharacterized protein</fullName>
    </submittedName>
</protein>
<keyword evidence="1" id="KW-0812">Transmembrane</keyword>
<keyword evidence="3" id="KW-1185">Reference proteome</keyword>
<sequence length="220" mass="25157">MAEIKIEKKKPIWPWVLLVVIILLIVYFFWYRNDANLDRTDDVIVRDTISQVNEPYQDTNRMEETTLYTGTYGTVRNEEAFADYFRYVDNLDTRDSDRGFYRTAFFKLITAVKRQAEIDSVDVTNNISAAMNSAENLTNDPDTNTKADNAKKAADEISKALKTIQEKVNDNLSDNYKEVQTAASGIDGTKTLDTQTASIDAFFDKSARLLQNMNDNTDNR</sequence>
<keyword evidence="1" id="KW-0472">Membrane</keyword>
<dbReference type="EMBL" id="CP034951">
    <property type="protein sequence ID" value="QAA80361.1"/>
    <property type="molecule type" value="Genomic_DNA"/>
</dbReference>
<dbReference type="RefSeq" id="WP_128248762.1">
    <property type="nucleotide sequence ID" value="NZ_CP034951.1"/>
</dbReference>
<dbReference type="AlphaFoldDB" id="A0A410FZD3"/>
<feature type="transmembrane region" description="Helical" evidence="1">
    <location>
        <begin position="12"/>
        <end position="31"/>
    </location>
</feature>
<gene>
    <name evidence="2" type="ORF">EI546_00820</name>
</gene>
<dbReference type="OrthoDB" id="952668at2"/>
<evidence type="ECO:0000313" key="3">
    <source>
        <dbReference type="Proteomes" id="UP000285517"/>
    </source>
</evidence>
<accession>A0A410FZD3</accession>
<reference evidence="2 3" key="1">
    <citation type="submission" date="2019-01" db="EMBL/GenBank/DDBJ databases">
        <title>Complete genome sequencing of Aequorivita sp. H23M31.</title>
        <authorList>
            <person name="Bae J.-W."/>
        </authorList>
    </citation>
    <scope>NUCLEOTIDE SEQUENCE [LARGE SCALE GENOMIC DNA]</scope>
    <source>
        <strain evidence="2 3">H23M31</strain>
    </source>
</reference>
<proteinExistence type="predicted"/>
<keyword evidence="1" id="KW-1133">Transmembrane helix</keyword>
<dbReference type="KEGG" id="aev:EI546_00820"/>
<evidence type="ECO:0000256" key="1">
    <source>
        <dbReference type="SAM" id="Phobius"/>
    </source>
</evidence>